<reference evidence="3" key="1">
    <citation type="submission" date="2022-10" db="EMBL/GenBank/DDBJ databases">
        <title>Genome assembly of Pristionchus species.</title>
        <authorList>
            <person name="Yoshida K."/>
            <person name="Sommer R.J."/>
        </authorList>
    </citation>
    <scope>NUCLEOTIDE SEQUENCE [LARGE SCALE GENOMIC DNA]</scope>
    <source>
        <strain evidence="3">RS5460</strain>
    </source>
</reference>
<evidence type="ECO:0000256" key="1">
    <source>
        <dbReference type="SAM" id="MobiDB-lite"/>
    </source>
</evidence>
<feature type="non-terminal residue" evidence="2">
    <location>
        <position position="91"/>
    </location>
</feature>
<sequence>ETPTPLTDHKHKEKEMGEDNLTERLKLDAAKKEKQTSESPFSPSTPRVNLTKEDEKKKQKRVAPPSPVEVSIGREKKVEQKSDDRRLCAEH</sequence>
<name>A0AAN5I5M4_9BILA</name>
<dbReference type="AlphaFoldDB" id="A0AAN5I5M4"/>
<feature type="compositionally biased region" description="Basic and acidic residues" evidence="1">
    <location>
        <begin position="7"/>
        <end position="36"/>
    </location>
</feature>
<protein>
    <submittedName>
        <fullName evidence="2">Uncharacterized protein</fullName>
    </submittedName>
</protein>
<feature type="compositionally biased region" description="Basic and acidic residues" evidence="1">
    <location>
        <begin position="72"/>
        <end position="91"/>
    </location>
</feature>
<dbReference type="EMBL" id="BTRK01000005">
    <property type="protein sequence ID" value="GMR53277.1"/>
    <property type="molecule type" value="Genomic_DNA"/>
</dbReference>
<accession>A0AAN5I5M4</accession>
<organism evidence="2 3">
    <name type="scientific">Pristionchus mayeri</name>
    <dbReference type="NCBI Taxonomy" id="1317129"/>
    <lineage>
        <taxon>Eukaryota</taxon>
        <taxon>Metazoa</taxon>
        <taxon>Ecdysozoa</taxon>
        <taxon>Nematoda</taxon>
        <taxon>Chromadorea</taxon>
        <taxon>Rhabditida</taxon>
        <taxon>Rhabditina</taxon>
        <taxon>Diplogasteromorpha</taxon>
        <taxon>Diplogasteroidea</taxon>
        <taxon>Neodiplogasteridae</taxon>
        <taxon>Pristionchus</taxon>
    </lineage>
</organism>
<proteinExistence type="predicted"/>
<feature type="compositionally biased region" description="Polar residues" evidence="1">
    <location>
        <begin position="37"/>
        <end position="48"/>
    </location>
</feature>
<comment type="caution">
    <text evidence="2">The sequence shown here is derived from an EMBL/GenBank/DDBJ whole genome shotgun (WGS) entry which is preliminary data.</text>
</comment>
<keyword evidence="3" id="KW-1185">Reference proteome</keyword>
<feature type="region of interest" description="Disordered" evidence="1">
    <location>
        <begin position="1"/>
        <end position="91"/>
    </location>
</feature>
<dbReference type="Proteomes" id="UP001328107">
    <property type="component" value="Unassembled WGS sequence"/>
</dbReference>
<feature type="non-terminal residue" evidence="2">
    <location>
        <position position="1"/>
    </location>
</feature>
<gene>
    <name evidence="2" type="ORF">PMAYCL1PPCAC_23472</name>
</gene>
<evidence type="ECO:0000313" key="3">
    <source>
        <dbReference type="Proteomes" id="UP001328107"/>
    </source>
</evidence>
<evidence type="ECO:0000313" key="2">
    <source>
        <dbReference type="EMBL" id="GMR53277.1"/>
    </source>
</evidence>